<evidence type="ECO:0000256" key="1">
    <source>
        <dbReference type="SAM" id="MobiDB-lite"/>
    </source>
</evidence>
<evidence type="ECO:0000313" key="2">
    <source>
        <dbReference type="EMBL" id="CAL1539455.1"/>
    </source>
</evidence>
<gene>
    <name evidence="2" type="ORF">GSLYS_00013234001</name>
</gene>
<dbReference type="SUPFAM" id="SSF48371">
    <property type="entry name" value="ARM repeat"/>
    <property type="match status" value="1"/>
</dbReference>
<feature type="region of interest" description="Disordered" evidence="1">
    <location>
        <begin position="283"/>
        <end position="374"/>
    </location>
</feature>
<name>A0AAV2I2U8_LYMST</name>
<keyword evidence="3" id="KW-1185">Reference proteome</keyword>
<dbReference type="InterPro" id="IPR016024">
    <property type="entry name" value="ARM-type_fold"/>
</dbReference>
<dbReference type="EMBL" id="CAXITT010000340">
    <property type="protein sequence ID" value="CAL1539455.1"/>
    <property type="molecule type" value="Genomic_DNA"/>
</dbReference>
<sequence>MGSYQNCVMVQGAVQAAFITMINKFVGGLVELEEAAEDVGDDVLADFKSNSDVSRENLINEVVLLLTFLTDRLEVVSSTSQGKQTLPLLLEGVNIVLSKVPPSIKLNNDFQELLWKRLCPCLISLLGEPKAEKTTGQKSVRPEVAKLTGSSSASPNLTQASAKVIYSIAGELACLVGGIPQLRPVLEALFHKILMFPLPQSRHDALRILKELMSDPKKVVSLIGTATAPAKDNSLDTNMALLKMLIDAVHQSSHYSEPSIVYTSIDCIDGLLASLDRIRQGEAIPDSMIKPTKGMKGRTRRSMTSNPDDDGGSDITCEQYDESEDPITVPEDSPAANEIPPDDQPADQITDPAPAKPKLTPKSPSRAQFEAEERENARQFVTYLRQMMPVLKNAMSVSQVDETLQDMAAQFCNSIPPSHLGHQHDGSSTAVVLNSDGVYVAAIVALKFNLKLIKTGYYRNIRNLKLTENDFTNEIFSSGLLLYLPPAWLKEVYSQVLTTSMLDLNLSSSPSTARVSSSALINML</sequence>
<accession>A0AAV2I2U8</accession>
<comment type="caution">
    <text evidence="2">The sequence shown here is derived from an EMBL/GenBank/DDBJ whole genome shotgun (WGS) entry which is preliminary data.</text>
</comment>
<reference evidence="2 3" key="1">
    <citation type="submission" date="2024-04" db="EMBL/GenBank/DDBJ databases">
        <authorList>
            <consortium name="Genoscope - CEA"/>
            <person name="William W."/>
        </authorList>
    </citation>
    <scope>NUCLEOTIDE SEQUENCE [LARGE SCALE GENOMIC DNA]</scope>
</reference>
<proteinExistence type="predicted"/>
<evidence type="ECO:0000313" key="3">
    <source>
        <dbReference type="Proteomes" id="UP001497497"/>
    </source>
</evidence>
<dbReference type="AlphaFoldDB" id="A0AAV2I2U8"/>
<protein>
    <submittedName>
        <fullName evidence="2">Uncharacterized protein</fullName>
    </submittedName>
</protein>
<feature type="non-terminal residue" evidence="2">
    <location>
        <position position="524"/>
    </location>
</feature>
<dbReference type="Proteomes" id="UP001497497">
    <property type="component" value="Unassembled WGS sequence"/>
</dbReference>
<organism evidence="2 3">
    <name type="scientific">Lymnaea stagnalis</name>
    <name type="common">Great pond snail</name>
    <name type="synonym">Helix stagnalis</name>
    <dbReference type="NCBI Taxonomy" id="6523"/>
    <lineage>
        <taxon>Eukaryota</taxon>
        <taxon>Metazoa</taxon>
        <taxon>Spiralia</taxon>
        <taxon>Lophotrochozoa</taxon>
        <taxon>Mollusca</taxon>
        <taxon>Gastropoda</taxon>
        <taxon>Heterobranchia</taxon>
        <taxon>Euthyneura</taxon>
        <taxon>Panpulmonata</taxon>
        <taxon>Hygrophila</taxon>
        <taxon>Lymnaeoidea</taxon>
        <taxon>Lymnaeidae</taxon>
        <taxon>Lymnaea</taxon>
    </lineage>
</organism>